<evidence type="ECO:0000256" key="2">
    <source>
        <dbReference type="SAM" id="MobiDB-lite"/>
    </source>
</evidence>
<proteinExistence type="predicted"/>
<protein>
    <submittedName>
        <fullName evidence="4">Bifunctional DNA primase/polymerase</fullName>
    </submittedName>
</protein>
<dbReference type="EMBL" id="JBHUCX010000018">
    <property type="protein sequence ID" value="MFD1674284.1"/>
    <property type="molecule type" value="Genomic_DNA"/>
</dbReference>
<evidence type="ECO:0000259" key="3">
    <source>
        <dbReference type="SMART" id="SM00943"/>
    </source>
</evidence>
<keyword evidence="5" id="KW-1185">Reference proteome</keyword>
<comment type="caution">
    <text evidence="4">The sequence shown here is derived from an EMBL/GenBank/DDBJ whole genome shotgun (WGS) entry which is preliminary data.</text>
</comment>
<organism evidence="4 5">
    <name type="scientific">Alicyclobacillus fodiniaquatilis</name>
    <dbReference type="NCBI Taxonomy" id="1661150"/>
    <lineage>
        <taxon>Bacteria</taxon>
        <taxon>Bacillati</taxon>
        <taxon>Bacillota</taxon>
        <taxon>Bacilli</taxon>
        <taxon>Bacillales</taxon>
        <taxon>Alicyclobacillaceae</taxon>
        <taxon>Alicyclobacillus</taxon>
    </lineage>
</organism>
<dbReference type="Pfam" id="PF06048">
    <property type="entry name" value="DUF927"/>
    <property type="match status" value="1"/>
</dbReference>
<accession>A0ABW4JDW4</accession>
<evidence type="ECO:0000256" key="1">
    <source>
        <dbReference type="ARBA" id="ARBA00022801"/>
    </source>
</evidence>
<sequence>METSLEFFSKHGFRLLPVNSMKSGMCTCGRPDCSNKGKHPRVTGWPEQATADMVQHAKWLKQWPDTNWALACGQESGVWVLDVDEKNGGYESLARLESEIGELPATVRVKTGGGGLHIYFAWPTDGTIITNAVNLKGDYPGLDVRGYRGYVVIPPGKHKSGNRYDWVDGLSPDDVSLAQAPQPLIEVIKNAGGSRTYADKPRDTRPWDSVPDEIILKKTPELCARIKYFTSEAGANDVSYEDWVALASWAHALTDDDSVFHEWSSAYDGYNKNDTGRKFRDTADMAPRSCHRAQADHPLDECLKCPLFEADKNPAYHVRVAYNQEQGGRGPWGAPPLNPEQRHTAYQEEREASMEALLKGMSEVAPTSEAEAPMIDVTEDDYEGESSTTEDAGQAHAEWAGSGPRFRVFDSIDPHVEKSHALQDKLRGGDDSQKLLPQVAEVLNNIKKRDEFQHGLERNWFIEAEKDGAAKKGYKARYTKKLLDDAVKSFAEHEAAAVLTKITTVGENWPDAPEEHHHLPNPTGYKYTDEGVEDGTTGVVVTSQPTYIAGWRKNITTGEIQVVIYTRTRDAGWIKLNISPSHLDEKRQTSPLRDQGCDFQDSSKFGQYLLAGYSMIRTRFGLEPEVSTSRLGWHNVNGQAVFAFPDETIGDAKLIFTNPLGSQLYEDYTVSGEVEQEWELHKSTVMLYPRYAWALGVGVAACLVRFLKDKGMLDIYGVAAEYVSLDTGSGKSTTAGAGLSIFGTPAGLRMFAATQVGVEQRLMMAADLPTGFTEAQVGRKTNVRGTNNNADPSVVIHMLGEGTPKTRSTRDGGLQHSERIHCTILMANNHQFLPRDAEQGERQRIFTAQSPFDPDTHGNAKELTEKILVETMENHGNGGRQMIRALLAEVGGSYQALQAKVINDWEGDRQAVDALVPSDVDADIRKRLMRRAKYVAAIRLGLRYLVEYGYGHPKDVSCFLDGVREQFVAIIKDEIRHSDRNVTWQRALSLIGDWITEKSRFVYGLGFAADDRPTDYIGKTTKVDGVECIAILPKKLDEFLEQENMPPNVVIAALAKAKMIIRDEKDDRDDRNVRAPWVSGKATRRMIVFVADKLGMNELNAPDEGEEQQIPSSESEEMPQDI</sequence>
<evidence type="ECO:0000313" key="4">
    <source>
        <dbReference type="EMBL" id="MFD1674284.1"/>
    </source>
</evidence>
<reference evidence="5" key="1">
    <citation type="journal article" date="2019" name="Int. J. Syst. Evol. Microbiol.">
        <title>The Global Catalogue of Microorganisms (GCM) 10K type strain sequencing project: providing services to taxonomists for standard genome sequencing and annotation.</title>
        <authorList>
            <consortium name="The Broad Institute Genomics Platform"/>
            <consortium name="The Broad Institute Genome Sequencing Center for Infectious Disease"/>
            <person name="Wu L."/>
            <person name="Ma J."/>
        </authorList>
    </citation>
    <scope>NUCLEOTIDE SEQUENCE [LARGE SCALE GENOMIC DNA]</scope>
    <source>
        <strain evidence="5">CGMCC 1.12286</strain>
    </source>
</reference>
<dbReference type="SMART" id="SM00943">
    <property type="entry name" value="Prim-Pol"/>
    <property type="match status" value="1"/>
</dbReference>
<dbReference type="RefSeq" id="WP_377942150.1">
    <property type="nucleotide sequence ID" value="NZ_JBHUCX010000018.1"/>
</dbReference>
<feature type="domain" description="DNA primase/polymerase bifunctional N-terminal" evidence="3">
    <location>
        <begin position="5"/>
        <end position="184"/>
    </location>
</feature>
<dbReference type="Pfam" id="PF09250">
    <property type="entry name" value="Prim-Pol"/>
    <property type="match status" value="1"/>
</dbReference>
<keyword evidence="1" id="KW-0378">Hydrolase</keyword>
<dbReference type="Proteomes" id="UP001597079">
    <property type="component" value="Unassembled WGS sequence"/>
</dbReference>
<dbReference type="CDD" id="cd04859">
    <property type="entry name" value="Prim_Pol"/>
    <property type="match status" value="1"/>
</dbReference>
<name>A0ABW4JDW4_9BACL</name>
<dbReference type="PANTHER" id="PTHR35372:SF2">
    <property type="entry name" value="SF3 HELICASE DOMAIN-CONTAINING PROTEIN"/>
    <property type="match status" value="1"/>
</dbReference>
<dbReference type="InterPro" id="IPR015330">
    <property type="entry name" value="DNA_primase/pol_bifunc_N"/>
</dbReference>
<feature type="region of interest" description="Disordered" evidence="2">
    <location>
        <begin position="326"/>
        <end position="345"/>
    </location>
</feature>
<gene>
    <name evidence="4" type="ORF">ACFSB2_06135</name>
</gene>
<evidence type="ECO:0000313" key="5">
    <source>
        <dbReference type="Proteomes" id="UP001597079"/>
    </source>
</evidence>
<dbReference type="InterPro" id="IPR009270">
    <property type="entry name" value="DUF927"/>
</dbReference>
<feature type="region of interest" description="Disordered" evidence="2">
    <location>
        <begin position="1098"/>
        <end position="1122"/>
    </location>
</feature>
<dbReference type="SUPFAM" id="SSF56747">
    <property type="entry name" value="Prim-pol domain"/>
    <property type="match status" value="1"/>
</dbReference>
<dbReference type="InterPro" id="IPR051620">
    <property type="entry name" value="ORF904-like_C"/>
</dbReference>
<dbReference type="PANTHER" id="PTHR35372">
    <property type="entry name" value="ATP BINDING PROTEIN-RELATED"/>
    <property type="match status" value="1"/>
</dbReference>